<keyword evidence="2" id="KW-0547">Nucleotide-binding</keyword>
<evidence type="ECO:0000256" key="2">
    <source>
        <dbReference type="ARBA" id="ARBA00022741"/>
    </source>
</evidence>
<proteinExistence type="predicted"/>
<dbReference type="GO" id="GO:0005829">
    <property type="term" value="C:cytosol"/>
    <property type="evidence" value="ECO:0007669"/>
    <property type="project" value="TreeGrafter"/>
</dbReference>
<dbReference type="PROSITE" id="PS50862">
    <property type="entry name" value="AA_TRNA_LIGASE_II"/>
    <property type="match status" value="1"/>
</dbReference>
<dbReference type="GO" id="GO:0006430">
    <property type="term" value="P:lysyl-tRNA aminoacylation"/>
    <property type="evidence" value="ECO:0007669"/>
    <property type="project" value="InterPro"/>
</dbReference>
<dbReference type="AlphaFoldDB" id="A0A2N0AG60"/>
<keyword evidence="3" id="KW-0067">ATP-binding</keyword>
<gene>
    <name evidence="5" type="ORF">CH364_16500</name>
</gene>
<keyword evidence="5" id="KW-0648">Protein biosynthesis</keyword>
<protein>
    <submittedName>
        <fullName evidence="5">Elongation factor P--(R)-beta-lysine ligase</fullName>
    </submittedName>
</protein>
<dbReference type="OrthoDB" id="9802326at2"/>
<dbReference type="PANTHER" id="PTHR42918">
    <property type="entry name" value="LYSYL-TRNA SYNTHETASE"/>
    <property type="match status" value="1"/>
</dbReference>
<dbReference type="Gene3D" id="3.30.930.10">
    <property type="entry name" value="Bira Bifunctional Protein, Domain 2"/>
    <property type="match status" value="1"/>
</dbReference>
<dbReference type="InterPro" id="IPR006195">
    <property type="entry name" value="aa-tRNA-synth_II"/>
</dbReference>
<evidence type="ECO:0000256" key="1">
    <source>
        <dbReference type="ARBA" id="ARBA00022598"/>
    </source>
</evidence>
<keyword evidence="1 5" id="KW-0436">Ligase</keyword>
<dbReference type="PRINTS" id="PR00982">
    <property type="entry name" value="TRNASYNTHLYS"/>
</dbReference>
<dbReference type="Pfam" id="PF00152">
    <property type="entry name" value="tRNA-synt_2"/>
    <property type="match status" value="1"/>
</dbReference>
<feature type="domain" description="Aminoacyl-transfer RNA synthetases class-II family profile" evidence="4">
    <location>
        <begin position="1"/>
        <end position="318"/>
    </location>
</feature>
<evidence type="ECO:0000313" key="6">
    <source>
        <dbReference type="Proteomes" id="UP000232145"/>
    </source>
</evidence>
<comment type="caution">
    <text evidence="5">The sequence shown here is derived from an EMBL/GenBank/DDBJ whole genome shotgun (WGS) entry which is preliminary data.</text>
</comment>
<organism evidence="5 6">
    <name type="scientific">Leptospira harrisiae</name>
    <dbReference type="NCBI Taxonomy" id="2023189"/>
    <lineage>
        <taxon>Bacteria</taxon>
        <taxon>Pseudomonadati</taxon>
        <taxon>Spirochaetota</taxon>
        <taxon>Spirochaetia</taxon>
        <taxon>Leptospirales</taxon>
        <taxon>Leptospiraceae</taxon>
        <taxon>Leptospira</taxon>
    </lineage>
</organism>
<sequence>MDSLSKDTLIFRSKVFRKVREILWRDGFLEVDTPTLKPVVGMEPYLDPFEVRSPSGAEKGYLITSPEYCLKQMMAKGMTRIFELAHTYRSGEMGSEFHSKEFVMLELYAKGMDDASLRQYIETFIRELIHFFGKEEDQKKTSSPDWIRHQSVKETFIQNVGHGFSKEDLIETIEIKKLSSSPVSELTNWPYEDLFFLVFLNLVEPNLGEGIVFLYDYPPECAALAKIVDGVAKRFEIYWDGLELANAFYELSDEKEQRKRFSEEQELRGKLGKEVFPMDESFLKSLENGFPDCAGISIGMDRLLLKLSGKHGLSEISPYWMEV</sequence>
<keyword evidence="5" id="KW-0251">Elongation factor</keyword>
<dbReference type="EMBL" id="NPDX01000006">
    <property type="protein sequence ID" value="PJZ83278.1"/>
    <property type="molecule type" value="Genomic_DNA"/>
</dbReference>
<reference evidence="5 6" key="1">
    <citation type="submission" date="2017-07" db="EMBL/GenBank/DDBJ databases">
        <title>Leptospira spp. isolated from tropical soils.</title>
        <authorList>
            <person name="Thibeaux R."/>
            <person name="Iraola G."/>
            <person name="Ferres I."/>
            <person name="Bierque E."/>
            <person name="Girault D."/>
            <person name="Soupe-Gilbert M.-E."/>
            <person name="Picardeau M."/>
            <person name="Goarant C."/>
        </authorList>
    </citation>
    <scope>NUCLEOTIDE SEQUENCE [LARGE SCALE GENOMIC DNA]</scope>
    <source>
        <strain evidence="5 6">FH2-B-A1</strain>
    </source>
</reference>
<keyword evidence="6" id="KW-1185">Reference proteome</keyword>
<dbReference type="GO" id="GO:0004824">
    <property type="term" value="F:lysine-tRNA ligase activity"/>
    <property type="evidence" value="ECO:0007669"/>
    <property type="project" value="InterPro"/>
</dbReference>
<dbReference type="GO" id="GO:0003746">
    <property type="term" value="F:translation elongation factor activity"/>
    <property type="evidence" value="ECO:0007669"/>
    <property type="project" value="UniProtKB-KW"/>
</dbReference>
<dbReference type="RefSeq" id="WP_100745055.1">
    <property type="nucleotide sequence ID" value="NZ_NPDW01000003.1"/>
</dbReference>
<dbReference type="Proteomes" id="UP000232145">
    <property type="component" value="Unassembled WGS sequence"/>
</dbReference>
<dbReference type="GO" id="GO:0005524">
    <property type="term" value="F:ATP binding"/>
    <property type="evidence" value="ECO:0007669"/>
    <property type="project" value="UniProtKB-KW"/>
</dbReference>
<accession>A0A2N0AG60</accession>
<dbReference type="InterPro" id="IPR018149">
    <property type="entry name" value="Lys-tRNA-synth_II_C"/>
</dbReference>
<evidence type="ECO:0000313" key="5">
    <source>
        <dbReference type="EMBL" id="PJZ83278.1"/>
    </source>
</evidence>
<dbReference type="InterPro" id="IPR004364">
    <property type="entry name" value="Aa-tRNA-synt_II"/>
</dbReference>
<dbReference type="PANTHER" id="PTHR42918:SF6">
    <property type="entry name" value="ELONGATION FACTOR P--(R)-BETA-LYSINE LIGASE"/>
    <property type="match status" value="1"/>
</dbReference>
<dbReference type="GO" id="GO:0000049">
    <property type="term" value="F:tRNA binding"/>
    <property type="evidence" value="ECO:0007669"/>
    <property type="project" value="TreeGrafter"/>
</dbReference>
<evidence type="ECO:0000256" key="3">
    <source>
        <dbReference type="ARBA" id="ARBA00022840"/>
    </source>
</evidence>
<evidence type="ECO:0000259" key="4">
    <source>
        <dbReference type="PROSITE" id="PS50862"/>
    </source>
</evidence>
<name>A0A2N0AG60_9LEPT</name>
<dbReference type="InterPro" id="IPR045864">
    <property type="entry name" value="aa-tRNA-synth_II/BPL/LPL"/>
</dbReference>
<dbReference type="SUPFAM" id="SSF55681">
    <property type="entry name" value="Class II aaRS and biotin synthetases"/>
    <property type="match status" value="1"/>
</dbReference>